<proteinExistence type="predicted"/>
<evidence type="ECO:0000313" key="1">
    <source>
        <dbReference type="EMBL" id="KAF2761517.1"/>
    </source>
</evidence>
<organism evidence="1 2">
    <name type="scientific">Pseudovirgaria hyperparasitica</name>
    <dbReference type="NCBI Taxonomy" id="470096"/>
    <lineage>
        <taxon>Eukaryota</taxon>
        <taxon>Fungi</taxon>
        <taxon>Dikarya</taxon>
        <taxon>Ascomycota</taxon>
        <taxon>Pezizomycotina</taxon>
        <taxon>Dothideomycetes</taxon>
        <taxon>Dothideomycetes incertae sedis</taxon>
        <taxon>Acrospermales</taxon>
        <taxon>Acrospermaceae</taxon>
        <taxon>Pseudovirgaria</taxon>
    </lineage>
</organism>
<sequence length="216" mass="24448">MSFHAFSQSLSNYQCRRCGHEESSPGRSLCVLRLLCRRDCEIPLSERMRCTVAAQKGLREPFAFPCPQCWRFGRSQPPSLPLLLSDYTMQVLRFFISTDSSLKSGVAFDGIPRGDRDQPRLINLMVDQPEHLFWSSRCLTQERFTRPVQGCHRGVDFSRPSATDVFDDLSSELPVETPLSRGTAAVSFKLSSHSNLHSHLCGAGVVNFSWRSFAWN</sequence>
<protein>
    <submittedName>
        <fullName evidence="1">Uncharacterized protein</fullName>
    </submittedName>
</protein>
<dbReference type="EMBL" id="ML996566">
    <property type="protein sequence ID" value="KAF2761517.1"/>
    <property type="molecule type" value="Genomic_DNA"/>
</dbReference>
<evidence type="ECO:0000313" key="2">
    <source>
        <dbReference type="Proteomes" id="UP000799437"/>
    </source>
</evidence>
<name>A0A6A6WIK6_9PEZI</name>
<dbReference type="GeneID" id="54480597"/>
<dbReference type="RefSeq" id="XP_033603968.1">
    <property type="nucleotide sequence ID" value="XM_033739543.1"/>
</dbReference>
<dbReference type="Proteomes" id="UP000799437">
    <property type="component" value="Unassembled WGS sequence"/>
</dbReference>
<reference evidence="1" key="1">
    <citation type="journal article" date="2020" name="Stud. Mycol.">
        <title>101 Dothideomycetes genomes: a test case for predicting lifestyles and emergence of pathogens.</title>
        <authorList>
            <person name="Haridas S."/>
            <person name="Albert R."/>
            <person name="Binder M."/>
            <person name="Bloem J."/>
            <person name="Labutti K."/>
            <person name="Salamov A."/>
            <person name="Andreopoulos B."/>
            <person name="Baker S."/>
            <person name="Barry K."/>
            <person name="Bills G."/>
            <person name="Bluhm B."/>
            <person name="Cannon C."/>
            <person name="Castanera R."/>
            <person name="Culley D."/>
            <person name="Daum C."/>
            <person name="Ezra D."/>
            <person name="Gonzalez J."/>
            <person name="Henrissat B."/>
            <person name="Kuo A."/>
            <person name="Liang C."/>
            <person name="Lipzen A."/>
            <person name="Lutzoni F."/>
            <person name="Magnuson J."/>
            <person name="Mondo S."/>
            <person name="Nolan M."/>
            <person name="Ohm R."/>
            <person name="Pangilinan J."/>
            <person name="Park H.-J."/>
            <person name="Ramirez L."/>
            <person name="Alfaro M."/>
            <person name="Sun H."/>
            <person name="Tritt A."/>
            <person name="Yoshinaga Y."/>
            <person name="Zwiers L.-H."/>
            <person name="Turgeon B."/>
            <person name="Goodwin S."/>
            <person name="Spatafora J."/>
            <person name="Crous P."/>
            <person name="Grigoriev I."/>
        </authorList>
    </citation>
    <scope>NUCLEOTIDE SEQUENCE</scope>
    <source>
        <strain evidence="1">CBS 121739</strain>
    </source>
</reference>
<keyword evidence="2" id="KW-1185">Reference proteome</keyword>
<gene>
    <name evidence="1" type="ORF">EJ05DRAFT_174612</name>
</gene>
<dbReference type="AlphaFoldDB" id="A0A6A6WIK6"/>
<accession>A0A6A6WIK6</accession>